<name>A0A1P8U4N4_9MICO</name>
<sequence>MELENHADIVRAIRDLSEVTVTFRSKEDGGARLVRRCAPMDYAASSRAHDKTPRYHFWDFESDSAANHVLSLPASQIESVEVLDTSFDPSSFVTWPTKWAVQRESWGEFN</sequence>
<evidence type="ECO:0000313" key="2">
    <source>
        <dbReference type="Proteomes" id="UP000187185"/>
    </source>
</evidence>
<proteinExistence type="predicted"/>
<accession>A0A1P8U4N4</accession>
<evidence type="ECO:0000313" key="1">
    <source>
        <dbReference type="EMBL" id="APZ33064.1"/>
    </source>
</evidence>
<evidence type="ECO:0008006" key="3">
    <source>
        <dbReference type="Google" id="ProtNLM"/>
    </source>
</evidence>
<organism evidence="1 2">
    <name type="scientific">Microbacterium aurum</name>
    <dbReference type="NCBI Taxonomy" id="36805"/>
    <lineage>
        <taxon>Bacteria</taxon>
        <taxon>Bacillati</taxon>
        <taxon>Actinomycetota</taxon>
        <taxon>Actinomycetes</taxon>
        <taxon>Micrococcales</taxon>
        <taxon>Microbacteriaceae</taxon>
        <taxon>Microbacterium</taxon>
    </lineage>
</organism>
<dbReference type="KEGG" id="maur:BOH66_01185"/>
<gene>
    <name evidence="1" type="ORF">BOH66_01185</name>
</gene>
<dbReference type="AlphaFoldDB" id="A0A1P8U4N4"/>
<protein>
    <recommendedName>
        <fullName evidence="3">WYL domain-containing protein</fullName>
    </recommendedName>
</protein>
<reference evidence="1 2" key="1">
    <citation type="submission" date="2016-12" db="EMBL/GenBank/DDBJ databases">
        <title>Complete genome sequence of Microbacterium aurum KACC 15219.</title>
        <authorList>
            <person name="Jung Y."/>
            <person name="Shin J.-H."/>
            <person name="Lee Y.-J."/>
            <person name="Yi H."/>
            <person name="Bahn Y.-S."/>
            <person name="Kim J.F."/>
            <person name="Lee D.-W."/>
        </authorList>
    </citation>
    <scope>NUCLEOTIDE SEQUENCE [LARGE SCALE GENOMIC DNA]</scope>
    <source>
        <strain evidence="1 2">KACC 15219</strain>
    </source>
</reference>
<dbReference type="Proteomes" id="UP000187185">
    <property type="component" value="Chromosome"/>
</dbReference>
<dbReference type="EMBL" id="CP018762">
    <property type="protein sequence ID" value="APZ33064.1"/>
    <property type="molecule type" value="Genomic_DNA"/>
</dbReference>
<keyword evidence="2" id="KW-1185">Reference proteome</keyword>